<keyword evidence="2" id="KW-1185">Reference proteome</keyword>
<dbReference type="Proteomes" id="UP000678489">
    <property type="component" value="Segment"/>
</dbReference>
<evidence type="ECO:0000313" key="1">
    <source>
        <dbReference type="EMBL" id="QVW27706.1"/>
    </source>
</evidence>
<sequence length="88" mass="10580">MKFIDRIKNFFKPAKQDSKISNVNEKYSRIYETPFGTQYAMHDGAVYYRKVDEFLFRKSCIEVDDLHRYIDGGLIKLTHSRIIYTYNQ</sequence>
<protein>
    <submittedName>
        <fullName evidence="1">Uncharacterized protein</fullName>
    </submittedName>
</protein>
<name>A0A8E7FNQ1_9CAUD</name>
<proteinExistence type="predicted"/>
<dbReference type="EMBL" id="MW689258">
    <property type="protein sequence ID" value="QVW27706.1"/>
    <property type="molecule type" value="Genomic_DNA"/>
</dbReference>
<evidence type="ECO:0000313" key="2">
    <source>
        <dbReference type="Proteomes" id="UP000678489"/>
    </source>
</evidence>
<accession>A0A8E7FNQ1</accession>
<reference evidence="1" key="1">
    <citation type="submission" date="2021-03" db="EMBL/GenBank/DDBJ databases">
        <title>Complete genome sequence of Hafnia phage Pocis76.</title>
        <authorList>
            <person name="Dislers A."/>
            <person name="Zrelovs N."/>
            <person name="Kazaks A."/>
        </authorList>
    </citation>
    <scope>NUCLEOTIDE SEQUENCE</scope>
</reference>
<organism evidence="1 2">
    <name type="scientific">Hafnia phage Pocis76</name>
    <dbReference type="NCBI Taxonomy" id="2831174"/>
    <lineage>
        <taxon>Viruses</taxon>
        <taxon>Duplodnaviria</taxon>
        <taxon>Heunggongvirae</taxon>
        <taxon>Uroviricota</taxon>
        <taxon>Caudoviricetes</taxon>
        <taxon>Drexlerviridae</taxon>
        <taxon>Tempevirinae</taxon>
        <taxon>Pocisvirus</taxon>
        <taxon>Pocisvirus pocis76</taxon>
    </lineage>
</organism>